<dbReference type="InterPro" id="IPR050227">
    <property type="entry name" value="Rab"/>
</dbReference>
<feature type="transmembrane region" description="Helical" evidence="8">
    <location>
        <begin position="190"/>
        <end position="215"/>
    </location>
</feature>
<dbReference type="SMART" id="SM00176">
    <property type="entry name" value="RAN"/>
    <property type="match status" value="1"/>
</dbReference>
<dbReference type="InterPro" id="IPR027417">
    <property type="entry name" value="P-loop_NTPase"/>
</dbReference>
<dbReference type="PROSITE" id="PS51420">
    <property type="entry name" value="RHO"/>
    <property type="match status" value="1"/>
</dbReference>
<dbReference type="FunFam" id="3.40.50.300:FF:001447">
    <property type="entry name" value="Ras-related protein Rab-1B"/>
    <property type="match status" value="1"/>
</dbReference>
<dbReference type="SUPFAM" id="SSF52540">
    <property type="entry name" value="P-loop containing nucleoside triphosphate hydrolases"/>
    <property type="match status" value="1"/>
</dbReference>
<dbReference type="GO" id="GO:0005525">
    <property type="term" value="F:GTP binding"/>
    <property type="evidence" value="ECO:0007669"/>
    <property type="project" value="UniProtKB-KW"/>
</dbReference>
<keyword evidence="10" id="KW-1185">Reference proteome</keyword>
<protein>
    <submittedName>
        <fullName evidence="9">Uncharacterized protein</fullName>
    </submittedName>
</protein>
<dbReference type="SMART" id="SM00174">
    <property type="entry name" value="RHO"/>
    <property type="match status" value="1"/>
</dbReference>
<organism evidence="9 10">
    <name type="scientific">Salix dunnii</name>
    <dbReference type="NCBI Taxonomy" id="1413687"/>
    <lineage>
        <taxon>Eukaryota</taxon>
        <taxon>Viridiplantae</taxon>
        <taxon>Streptophyta</taxon>
        <taxon>Embryophyta</taxon>
        <taxon>Tracheophyta</taxon>
        <taxon>Spermatophyta</taxon>
        <taxon>Magnoliopsida</taxon>
        <taxon>eudicotyledons</taxon>
        <taxon>Gunneridae</taxon>
        <taxon>Pentapetalae</taxon>
        <taxon>rosids</taxon>
        <taxon>fabids</taxon>
        <taxon>Malpighiales</taxon>
        <taxon>Salicaceae</taxon>
        <taxon>Saliceae</taxon>
        <taxon>Salix</taxon>
    </lineage>
</organism>
<comment type="caution">
    <text evidence="9">The sequence shown here is derived from an EMBL/GenBank/DDBJ whole genome shotgun (WGS) entry which is preliminary data.</text>
</comment>
<keyword evidence="3" id="KW-0342">GTP-binding</keyword>
<evidence type="ECO:0000256" key="4">
    <source>
        <dbReference type="ARBA" id="ARBA00023288"/>
    </source>
</evidence>
<comment type="subcellular location">
    <subcellularLocation>
        <location evidence="6">Endomembrane system</location>
        <topology evidence="6">Lipid-anchor</topology>
    </subcellularLocation>
</comment>
<keyword evidence="8" id="KW-0812">Transmembrane</keyword>
<dbReference type="InterPro" id="IPR057289">
    <property type="entry name" value="Rab1/Ypt1"/>
</dbReference>
<dbReference type="GO" id="GO:0003924">
    <property type="term" value="F:GTPase activity"/>
    <property type="evidence" value="ECO:0007669"/>
    <property type="project" value="InterPro"/>
</dbReference>
<keyword evidence="8" id="KW-1133">Transmembrane helix</keyword>
<dbReference type="CDD" id="cd01869">
    <property type="entry name" value="Rab1_Ypt1"/>
    <property type="match status" value="1"/>
</dbReference>
<evidence type="ECO:0000256" key="5">
    <source>
        <dbReference type="ARBA" id="ARBA00023289"/>
    </source>
</evidence>
<dbReference type="SMART" id="SM00177">
    <property type="entry name" value="ARF"/>
    <property type="match status" value="1"/>
</dbReference>
<dbReference type="GO" id="GO:0012505">
    <property type="term" value="C:endomembrane system"/>
    <property type="evidence" value="ECO:0007669"/>
    <property type="project" value="UniProtKB-SubCell"/>
</dbReference>
<accession>A0A835IXA4</accession>
<evidence type="ECO:0000313" key="10">
    <source>
        <dbReference type="Proteomes" id="UP000657918"/>
    </source>
</evidence>
<dbReference type="InterPro" id="IPR001806">
    <property type="entry name" value="Small_GTPase"/>
</dbReference>
<evidence type="ECO:0000256" key="2">
    <source>
        <dbReference type="ARBA" id="ARBA00022741"/>
    </source>
</evidence>
<dbReference type="Gene3D" id="3.40.50.300">
    <property type="entry name" value="P-loop containing nucleotide triphosphate hydrolases"/>
    <property type="match status" value="2"/>
</dbReference>
<dbReference type="PRINTS" id="PR00449">
    <property type="entry name" value="RASTRNSFRMNG"/>
</dbReference>
<sequence length="333" mass="37940">MSNEYDYLFKLLLIGDSSVGKSCLLLRFADDSYVDSYISTIGVDFKIRTVEQDGKTIKLQIWDTAGQERFRTITSSYYRGAHGIIIVYDVTEMESFNNVKQWLNEIDRYANDSVCKLLVGNKCDLVENKVVDTQTAKVYPFKLFISGVILTFPEALSTVPSFFRPIVLYHQGISCAEFGLRTSSTLCNNLVPLIIFFYFSKSWCFHLALLICYALSMYRQACMLWNLYIHGSQMYRTRDFLHRYGLILLEMLAECSLNCYFRSYSHIEKAFADELGIPFLETSAKDSINVEQAFLTMAGEIKKKMGSQPTASKSTGTVQMKGQPIEQKSNCCG</sequence>
<feature type="compositionally biased region" description="Polar residues" evidence="7">
    <location>
        <begin position="307"/>
        <end position="333"/>
    </location>
</feature>
<dbReference type="PROSITE" id="PS51419">
    <property type="entry name" value="RAB"/>
    <property type="match status" value="1"/>
</dbReference>
<dbReference type="SMART" id="SM00175">
    <property type="entry name" value="RAB"/>
    <property type="match status" value="1"/>
</dbReference>
<keyword evidence="5" id="KW-0636">Prenylation</keyword>
<dbReference type="InterPro" id="IPR005225">
    <property type="entry name" value="Small_GTP-bd"/>
</dbReference>
<keyword evidence="4" id="KW-0449">Lipoprotein</keyword>
<dbReference type="PANTHER" id="PTHR47977">
    <property type="entry name" value="RAS-RELATED PROTEIN RAB"/>
    <property type="match status" value="1"/>
</dbReference>
<evidence type="ECO:0000256" key="7">
    <source>
        <dbReference type="SAM" id="MobiDB-lite"/>
    </source>
</evidence>
<evidence type="ECO:0000256" key="1">
    <source>
        <dbReference type="ARBA" id="ARBA00006270"/>
    </source>
</evidence>
<dbReference type="SMART" id="SM00173">
    <property type="entry name" value="RAS"/>
    <property type="match status" value="1"/>
</dbReference>
<dbReference type="EMBL" id="JADGMS010000022">
    <property type="protein sequence ID" value="KAF9660647.1"/>
    <property type="molecule type" value="Genomic_DNA"/>
</dbReference>
<evidence type="ECO:0000256" key="3">
    <source>
        <dbReference type="ARBA" id="ARBA00023134"/>
    </source>
</evidence>
<dbReference type="OrthoDB" id="9989112at2759"/>
<keyword evidence="8" id="KW-0472">Membrane</keyword>
<name>A0A835IXA4_9ROSI</name>
<evidence type="ECO:0000256" key="8">
    <source>
        <dbReference type="SAM" id="Phobius"/>
    </source>
</evidence>
<dbReference type="PROSITE" id="PS51421">
    <property type="entry name" value="RAS"/>
    <property type="match status" value="1"/>
</dbReference>
<gene>
    <name evidence="9" type="ORF">SADUNF_SadunfUnG0000700</name>
</gene>
<dbReference type="NCBIfam" id="TIGR00231">
    <property type="entry name" value="small_GTP"/>
    <property type="match status" value="1"/>
</dbReference>
<keyword evidence="2" id="KW-0547">Nucleotide-binding</keyword>
<proteinExistence type="inferred from homology"/>
<evidence type="ECO:0000313" key="9">
    <source>
        <dbReference type="EMBL" id="KAF9660647.1"/>
    </source>
</evidence>
<evidence type="ECO:0000256" key="6">
    <source>
        <dbReference type="ARBA" id="ARBA00037868"/>
    </source>
</evidence>
<dbReference type="Pfam" id="PF00071">
    <property type="entry name" value="Ras"/>
    <property type="match status" value="2"/>
</dbReference>
<feature type="region of interest" description="Disordered" evidence="7">
    <location>
        <begin position="306"/>
        <end position="333"/>
    </location>
</feature>
<reference evidence="9 10" key="1">
    <citation type="submission" date="2020-10" db="EMBL/GenBank/DDBJ databases">
        <title>Plant Genome Project.</title>
        <authorList>
            <person name="Zhang R.-G."/>
        </authorList>
    </citation>
    <scope>NUCLEOTIDE SEQUENCE [LARGE SCALE GENOMIC DNA]</scope>
    <source>
        <strain evidence="9">FAFU-HL-1</strain>
        <tissue evidence="9">Leaf</tissue>
    </source>
</reference>
<dbReference type="Proteomes" id="UP000657918">
    <property type="component" value="Unassembled WGS sequence"/>
</dbReference>
<dbReference type="AlphaFoldDB" id="A0A835IXA4"/>
<comment type="similarity">
    <text evidence="1">Belongs to the small GTPase superfamily. Rab family.</text>
</comment>